<dbReference type="NCBIfam" id="TIGR04056">
    <property type="entry name" value="OMP_RagA_SusC"/>
    <property type="match status" value="1"/>
</dbReference>
<evidence type="ECO:0000256" key="6">
    <source>
        <dbReference type="ARBA" id="ARBA00023237"/>
    </source>
</evidence>
<proteinExistence type="inferred from homology"/>
<name>A0A2P8DX15_9BACT</name>
<evidence type="ECO:0000313" key="11">
    <source>
        <dbReference type="Proteomes" id="UP000240708"/>
    </source>
</evidence>
<dbReference type="EMBL" id="PYGF01000012">
    <property type="protein sequence ID" value="PSL01744.1"/>
    <property type="molecule type" value="Genomic_DNA"/>
</dbReference>
<keyword evidence="2 7" id="KW-0813">Transport</keyword>
<keyword evidence="3 7" id="KW-1134">Transmembrane beta strand</keyword>
<evidence type="ECO:0000256" key="2">
    <source>
        <dbReference type="ARBA" id="ARBA00022448"/>
    </source>
</evidence>
<evidence type="ECO:0000256" key="8">
    <source>
        <dbReference type="SAM" id="SignalP"/>
    </source>
</evidence>
<dbReference type="InterPro" id="IPR008969">
    <property type="entry name" value="CarboxyPept-like_regulatory"/>
</dbReference>
<dbReference type="OrthoDB" id="9768177at2"/>
<evidence type="ECO:0000256" key="5">
    <source>
        <dbReference type="ARBA" id="ARBA00023136"/>
    </source>
</evidence>
<dbReference type="InterPro" id="IPR023996">
    <property type="entry name" value="TonB-dep_OMP_SusC/RagA"/>
</dbReference>
<comment type="subcellular location">
    <subcellularLocation>
        <location evidence="1 7">Cell outer membrane</location>
        <topology evidence="1 7">Multi-pass membrane protein</topology>
    </subcellularLocation>
</comment>
<dbReference type="Gene3D" id="2.60.40.1120">
    <property type="entry name" value="Carboxypeptidase-like, regulatory domain"/>
    <property type="match status" value="1"/>
</dbReference>
<comment type="similarity">
    <text evidence="7">Belongs to the TonB-dependent receptor family.</text>
</comment>
<evidence type="ECO:0000259" key="9">
    <source>
        <dbReference type="Pfam" id="PF07715"/>
    </source>
</evidence>
<organism evidence="10 11">
    <name type="scientific">Cecembia rubra</name>
    <dbReference type="NCBI Taxonomy" id="1485585"/>
    <lineage>
        <taxon>Bacteria</taxon>
        <taxon>Pseudomonadati</taxon>
        <taxon>Bacteroidota</taxon>
        <taxon>Cytophagia</taxon>
        <taxon>Cytophagales</taxon>
        <taxon>Cyclobacteriaceae</taxon>
        <taxon>Cecembia</taxon>
    </lineage>
</organism>
<evidence type="ECO:0000256" key="4">
    <source>
        <dbReference type="ARBA" id="ARBA00022692"/>
    </source>
</evidence>
<accession>A0A2P8DX15</accession>
<dbReference type="InterPro" id="IPR023997">
    <property type="entry name" value="TonB-dep_OMP_SusC/RagA_CS"/>
</dbReference>
<dbReference type="Pfam" id="PF13715">
    <property type="entry name" value="CarbopepD_reg_2"/>
    <property type="match status" value="1"/>
</dbReference>
<dbReference type="NCBIfam" id="TIGR04057">
    <property type="entry name" value="SusC_RagA_signa"/>
    <property type="match status" value="1"/>
</dbReference>
<dbReference type="Proteomes" id="UP000240708">
    <property type="component" value="Unassembled WGS sequence"/>
</dbReference>
<evidence type="ECO:0000256" key="7">
    <source>
        <dbReference type="PROSITE-ProRule" id="PRU01360"/>
    </source>
</evidence>
<keyword evidence="11" id="KW-1185">Reference proteome</keyword>
<feature type="signal peptide" evidence="8">
    <location>
        <begin position="1"/>
        <end position="21"/>
    </location>
</feature>
<dbReference type="Pfam" id="PF07715">
    <property type="entry name" value="Plug"/>
    <property type="match status" value="1"/>
</dbReference>
<dbReference type="Gene3D" id="2.40.170.20">
    <property type="entry name" value="TonB-dependent receptor, beta-barrel domain"/>
    <property type="match status" value="1"/>
</dbReference>
<dbReference type="InterPro" id="IPR039426">
    <property type="entry name" value="TonB-dep_rcpt-like"/>
</dbReference>
<protein>
    <submittedName>
        <fullName evidence="10">TonB-linked SusC/RagA family outer membrane protein</fullName>
    </submittedName>
</protein>
<dbReference type="SUPFAM" id="SSF49464">
    <property type="entry name" value="Carboxypeptidase regulatory domain-like"/>
    <property type="match status" value="1"/>
</dbReference>
<dbReference type="InterPro" id="IPR012910">
    <property type="entry name" value="Plug_dom"/>
</dbReference>
<feature type="domain" description="TonB-dependent receptor plug" evidence="9">
    <location>
        <begin position="132"/>
        <end position="242"/>
    </location>
</feature>
<keyword evidence="8" id="KW-0732">Signal</keyword>
<dbReference type="Gene3D" id="2.170.130.10">
    <property type="entry name" value="TonB-dependent receptor, plug domain"/>
    <property type="match status" value="1"/>
</dbReference>
<keyword evidence="5 7" id="KW-0472">Membrane</keyword>
<keyword evidence="6 7" id="KW-0998">Cell outer membrane</keyword>
<sequence>MKIFLSLSTCLLLLSTIPVFAQSRIVRGQVFSKKDNQPISGASIILKGTTVGTASDLYGRYVLQVNLDEFTLVYSYIGHQTEEVFFGVENTMDVYLSPLQEAIEEEVEVEKVLAKEEEVEDPEIILQKDGARTKSPGDLIENIPYQSFDRTLQGRVPGLSVKAASGIPGGAINARIRGVGSIYAGNEPLYVVDGVLINNVSYSIFTQSNPLAFLNPNEIESVEVLKDAASTAIYGNQGANGVIIITTRKGKPGKARIELNAYAGETIPIKFLDLLDGPEWYAMRRDAFKNSDATNPEARALSNMGVLPDNWNQLSPAQLDELGLNLPTYDWQRQMMRKSMMHNYELSASGGGKTTLYYISGSYHYSGSSFPPVDFERGTLRASLSQSIKERVRLEANVNLASIDQAVPFSTEGSFIGSPAFAASTILRHNPIFNEDGSFNTQIGGLAGQNIALVNEFNSGQTSTRSGGGNFIVNWKIASNLNYKGLAGVDYRDLEEFRFRDPRTPDGQEVNGRNGVGNYSVKRYMTNHTLDWTKKIDKSLISAYIGYEFLTEEREGLSSEATGITTPSFNNLLPGSTLVSSDTVWAGYKRQGAFIGLNYQLAEKYLFHLGSRVDGSSRFGSNFRYGIFPFVKLGWNLAKEDFLIASGKVSDLRLRASWGLAGNDQIGDFRALGMYGPGNTYAGGTGIRPISFDNPNLRWETNETINLGLDFGFITGKISGSIDVFQRKTKDLILNIPVLWINRADQFLRNVGGLENRGIEFEINTINMERGIFSWYSSFNFSYIQNKVTSLYDGLQVDPDNPRWAVGMPVGNPAFPGQLAPGSWYVAEYAGVNPATGRPMWYDANRNLTYLPTDADRVYFGSNFPPYFGGFNNVIKIKSFELTTFFTYEYGAVVSDGQYNFLRENGTRFTFNSLHEVNDRAWRVPGDMTDIPRNFALNSGNAARNQNRNFGSASLLKADFIRLAQVNIAYNFSSEFLQNIGLSQARIYAQGINLWTISDYPGYDPEFMGVGTGQIPVHKSYNIGIQLSF</sequence>
<evidence type="ECO:0000256" key="3">
    <source>
        <dbReference type="ARBA" id="ARBA00022452"/>
    </source>
</evidence>
<evidence type="ECO:0000313" key="10">
    <source>
        <dbReference type="EMBL" id="PSL01744.1"/>
    </source>
</evidence>
<dbReference type="SUPFAM" id="SSF56935">
    <property type="entry name" value="Porins"/>
    <property type="match status" value="1"/>
</dbReference>
<evidence type="ECO:0000256" key="1">
    <source>
        <dbReference type="ARBA" id="ARBA00004571"/>
    </source>
</evidence>
<reference evidence="10 11" key="1">
    <citation type="submission" date="2018-03" db="EMBL/GenBank/DDBJ databases">
        <title>Genomic Encyclopedia of Archaeal and Bacterial Type Strains, Phase II (KMG-II): from individual species to whole genera.</title>
        <authorList>
            <person name="Goeker M."/>
        </authorList>
    </citation>
    <scope>NUCLEOTIDE SEQUENCE [LARGE SCALE GENOMIC DNA]</scope>
    <source>
        <strain evidence="10 11">DSM 28057</strain>
    </source>
</reference>
<dbReference type="InterPro" id="IPR036942">
    <property type="entry name" value="Beta-barrel_TonB_sf"/>
</dbReference>
<gene>
    <name evidence="10" type="ORF">CLV48_11287</name>
</gene>
<dbReference type="RefSeq" id="WP_106568574.1">
    <property type="nucleotide sequence ID" value="NZ_PYGF01000012.1"/>
</dbReference>
<keyword evidence="4 7" id="KW-0812">Transmembrane</keyword>
<dbReference type="GO" id="GO:0009279">
    <property type="term" value="C:cell outer membrane"/>
    <property type="evidence" value="ECO:0007669"/>
    <property type="project" value="UniProtKB-SubCell"/>
</dbReference>
<dbReference type="AlphaFoldDB" id="A0A2P8DX15"/>
<dbReference type="InterPro" id="IPR037066">
    <property type="entry name" value="Plug_dom_sf"/>
</dbReference>
<comment type="caution">
    <text evidence="10">The sequence shown here is derived from an EMBL/GenBank/DDBJ whole genome shotgun (WGS) entry which is preliminary data.</text>
</comment>
<feature type="chain" id="PRO_5015110578" evidence="8">
    <location>
        <begin position="22"/>
        <end position="1029"/>
    </location>
</feature>
<dbReference type="PROSITE" id="PS52016">
    <property type="entry name" value="TONB_DEPENDENT_REC_3"/>
    <property type="match status" value="1"/>
</dbReference>